<reference evidence="7 8" key="1">
    <citation type="submission" date="2018-06" db="EMBL/GenBank/DDBJ databases">
        <title>Complete genome of Desulfovibrio indonesiensis P37SLT.</title>
        <authorList>
            <person name="Crispim J.S."/>
            <person name="Vidigal P.M.P."/>
            <person name="Silva L.C.F."/>
            <person name="Laguardia C.N."/>
            <person name="Araujo L.C."/>
            <person name="Dias R.S."/>
            <person name="Sousa M.P."/>
            <person name="Paula S.O."/>
            <person name="Silva C."/>
        </authorList>
    </citation>
    <scope>NUCLEOTIDE SEQUENCE [LARGE SCALE GENOMIC DNA]</scope>
    <source>
        <strain evidence="7 8">P37SLT</strain>
    </source>
</reference>
<proteinExistence type="predicted"/>
<dbReference type="EMBL" id="QMIE01000001">
    <property type="protein sequence ID" value="TVM20046.1"/>
    <property type="molecule type" value="Genomic_DNA"/>
</dbReference>
<keyword evidence="4 5" id="KW-0472">Membrane</keyword>
<organism evidence="7 8">
    <name type="scientific">Oceanidesulfovibrio indonesiensis</name>
    <dbReference type="NCBI Taxonomy" id="54767"/>
    <lineage>
        <taxon>Bacteria</taxon>
        <taxon>Pseudomonadati</taxon>
        <taxon>Thermodesulfobacteriota</taxon>
        <taxon>Desulfovibrionia</taxon>
        <taxon>Desulfovibrionales</taxon>
        <taxon>Desulfovibrionaceae</taxon>
        <taxon>Oceanidesulfovibrio</taxon>
    </lineage>
</organism>
<dbReference type="AlphaFoldDB" id="A0A7M3ML08"/>
<dbReference type="GO" id="GO:0005262">
    <property type="term" value="F:calcium channel activity"/>
    <property type="evidence" value="ECO:0007669"/>
    <property type="project" value="TreeGrafter"/>
</dbReference>
<evidence type="ECO:0000259" key="6">
    <source>
        <dbReference type="Pfam" id="PF01699"/>
    </source>
</evidence>
<feature type="transmembrane region" description="Helical" evidence="5">
    <location>
        <begin position="68"/>
        <end position="94"/>
    </location>
</feature>
<keyword evidence="3 5" id="KW-1133">Transmembrane helix</keyword>
<dbReference type="Proteomes" id="UP000448292">
    <property type="component" value="Unassembled WGS sequence"/>
</dbReference>
<feature type="transmembrane region" description="Helical" evidence="5">
    <location>
        <begin position="100"/>
        <end position="120"/>
    </location>
</feature>
<feature type="domain" description="Sodium/calcium exchanger membrane region" evidence="6">
    <location>
        <begin position="179"/>
        <end position="305"/>
    </location>
</feature>
<dbReference type="OrthoDB" id="9794225at2"/>
<evidence type="ECO:0000313" key="7">
    <source>
        <dbReference type="EMBL" id="TVM20046.1"/>
    </source>
</evidence>
<gene>
    <name evidence="7" type="ORF">DPQ33_00945</name>
</gene>
<dbReference type="PANTHER" id="PTHR10846">
    <property type="entry name" value="SODIUM/POTASSIUM/CALCIUM EXCHANGER"/>
    <property type="match status" value="1"/>
</dbReference>
<dbReference type="Gene3D" id="1.20.1420.30">
    <property type="entry name" value="NCX, central ion-binding region"/>
    <property type="match status" value="1"/>
</dbReference>
<dbReference type="NCBIfam" id="TIGR00367">
    <property type="entry name" value="calcium/sodium antiporter"/>
    <property type="match status" value="1"/>
</dbReference>
<evidence type="ECO:0000256" key="3">
    <source>
        <dbReference type="ARBA" id="ARBA00022989"/>
    </source>
</evidence>
<dbReference type="GO" id="GO:0006874">
    <property type="term" value="P:intracellular calcium ion homeostasis"/>
    <property type="evidence" value="ECO:0007669"/>
    <property type="project" value="TreeGrafter"/>
</dbReference>
<feature type="transmembrane region" description="Helical" evidence="5">
    <location>
        <begin position="245"/>
        <end position="266"/>
    </location>
</feature>
<keyword evidence="2 5" id="KW-0812">Transmembrane</keyword>
<feature type="transmembrane region" description="Helical" evidence="5">
    <location>
        <begin position="127"/>
        <end position="145"/>
    </location>
</feature>
<comment type="caution">
    <text evidence="7">The sequence shown here is derived from an EMBL/GenBank/DDBJ whole genome shotgun (WGS) entry which is preliminary data.</text>
</comment>
<keyword evidence="8" id="KW-1185">Reference proteome</keyword>
<dbReference type="Gene3D" id="6.10.280.80">
    <property type="entry name" value="NCX, peripheral helical region"/>
    <property type="match status" value="1"/>
</dbReference>
<dbReference type="InterPro" id="IPR004481">
    <property type="entry name" value="K/Na/Ca-exchanger"/>
</dbReference>
<feature type="transmembrane region" description="Helical" evidence="5">
    <location>
        <begin position="35"/>
        <end position="56"/>
    </location>
</feature>
<sequence length="316" mass="33386">MFADIVFLVLGAALLWFGAGWVVESAAAIARRFNVSELVIGLTVVAMGTSAPEFFVTAQAAFKGLPAISLANVVGSDIFNLGVILGVMAILKPIPTHRTMLYRDGVLLWAITGLLFLMAVQGELTRPMGLCLLAIFGGYVSFIVYKGIRDPGPMDIAMAQELLEEAGDRVATWLDAPKLLVGFLAITLGSDWLVDGARAIAMAVGVSDWAIGLTIVAAGTSLPELVTCLAASLRGKNDMLLGNLIGSDFFNLAGVLGLTAIMRPIAVDTASLPSMGLMMGAVAVVLLFMRTGWRISRVEGVVLVLVGLSRWSLEFV</sequence>
<evidence type="ECO:0000256" key="2">
    <source>
        <dbReference type="ARBA" id="ARBA00022692"/>
    </source>
</evidence>
<feature type="domain" description="Sodium/calcium exchanger membrane region" evidence="6">
    <location>
        <begin position="5"/>
        <end position="144"/>
    </location>
</feature>
<feature type="transmembrane region" description="Helical" evidence="5">
    <location>
        <begin position="209"/>
        <end position="233"/>
    </location>
</feature>
<dbReference type="GO" id="GO:0005886">
    <property type="term" value="C:plasma membrane"/>
    <property type="evidence" value="ECO:0007669"/>
    <property type="project" value="TreeGrafter"/>
</dbReference>
<comment type="subcellular location">
    <subcellularLocation>
        <location evidence="1">Membrane</location>
        <topology evidence="1">Multi-pass membrane protein</topology>
    </subcellularLocation>
</comment>
<evidence type="ECO:0000256" key="5">
    <source>
        <dbReference type="SAM" id="Phobius"/>
    </source>
</evidence>
<protein>
    <submittedName>
        <fullName evidence="7">Sodium:calcium antiporter</fullName>
    </submittedName>
</protein>
<feature type="transmembrane region" description="Helical" evidence="5">
    <location>
        <begin position="272"/>
        <end position="289"/>
    </location>
</feature>
<accession>A0A7M3ML08</accession>
<evidence type="ECO:0000256" key="1">
    <source>
        <dbReference type="ARBA" id="ARBA00004141"/>
    </source>
</evidence>
<evidence type="ECO:0000313" key="8">
    <source>
        <dbReference type="Proteomes" id="UP000448292"/>
    </source>
</evidence>
<dbReference type="GO" id="GO:0008273">
    <property type="term" value="F:calcium, potassium:sodium antiporter activity"/>
    <property type="evidence" value="ECO:0007669"/>
    <property type="project" value="TreeGrafter"/>
</dbReference>
<dbReference type="InterPro" id="IPR004837">
    <property type="entry name" value="NaCa_Exmemb"/>
</dbReference>
<dbReference type="Pfam" id="PF01699">
    <property type="entry name" value="Na_Ca_ex"/>
    <property type="match status" value="2"/>
</dbReference>
<evidence type="ECO:0000256" key="4">
    <source>
        <dbReference type="ARBA" id="ARBA00023136"/>
    </source>
</evidence>
<dbReference type="InterPro" id="IPR044880">
    <property type="entry name" value="NCX_ion-bd_dom_sf"/>
</dbReference>
<name>A0A7M3ML08_9BACT</name>
<dbReference type="PANTHER" id="PTHR10846:SF8">
    <property type="entry name" value="INNER MEMBRANE PROTEIN YRBG"/>
    <property type="match status" value="1"/>
</dbReference>